<dbReference type="Pfam" id="PF00392">
    <property type="entry name" value="GntR"/>
    <property type="match status" value="1"/>
</dbReference>
<dbReference type="Gene3D" id="1.20.120.530">
    <property type="entry name" value="GntR ligand-binding domain-like"/>
    <property type="match status" value="1"/>
</dbReference>
<evidence type="ECO:0000259" key="5">
    <source>
        <dbReference type="PROSITE" id="PS50949"/>
    </source>
</evidence>
<dbReference type="SUPFAM" id="SSF46785">
    <property type="entry name" value="Winged helix' DNA-binding domain"/>
    <property type="match status" value="2"/>
</dbReference>
<feature type="region of interest" description="Disordered" evidence="4">
    <location>
        <begin position="1"/>
        <end position="33"/>
    </location>
</feature>
<feature type="domain" description="HTH gntR-type" evidence="5">
    <location>
        <begin position="37"/>
        <end position="104"/>
    </location>
</feature>
<proteinExistence type="predicted"/>
<comment type="caution">
    <text evidence="6">The sequence shown here is derived from an EMBL/GenBank/DDBJ whole genome shotgun (WGS) entry which is preliminary data.</text>
</comment>
<keyword evidence="2" id="KW-0238">DNA-binding</keyword>
<evidence type="ECO:0000313" key="7">
    <source>
        <dbReference type="Proteomes" id="UP001378188"/>
    </source>
</evidence>
<dbReference type="GO" id="GO:0003700">
    <property type="term" value="F:DNA-binding transcription factor activity"/>
    <property type="evidence" value="ECO:0007669"/>
    <property type="project" value="InterPro"/>
</dbReference>
<dbReference type="InterPro" id="IPR008920">
    <property type="entry name" value="TF_FadR/GntR_C"/>
</dbReference>
<sequence>MASSRTIEPDGQADPDPRSRTVRRREAADRDFSGPAPRLYERVFRILAGQIEAGEIAGGARLGETAVAERFGISRAPARQALEELERGGLVVKSAGRGYTVNSEDSVRRDPIRPASADSADVRLVSMSSWERIYGEIENEITARISFASWRLNEVKLARHYGVSRTVARDVIGRLQQRGVIRKDERSRWYAPRMSPDHIGELYELRWLLEPQALVKAAPDVPPALIARMRRNLEDAIAEAHTIGGATLDRLEEELHVELLGYCGNGTLMQAITLHQSLLIAHRFLYRWTPRLFETEPFLPEHLAIVEQLECGRATASARTLEQHLRVSRDRAIARVDVVVQQVNPEDLAYLEPL</sequence>
<dbReference type="SUPFAM" id="SSF48008">
    <property type="entry name" value="GntR ligand-binding domain-like"/>
    <property type="match status" value="1"/>
</dbReference>
<dbReference type="SMART" id="SM00895">
    <property type="entry name" value="FCD"/>
    <property type="match status" value="1"/>
</dbReference>
<evidence type="ECO:0000256" key="1">
    <source>
        <dbReference type="ARBA" id="ARBA00023015"/>
    </source>
</evidence>
<dbReference type="Pfam" id="PF07729">
    <property type="entry name" value="FCD"/>
    <property type="match status" value="1"/>
</dbReference>
<dbReference type="CDD" id="cd07377">
    <property type="entry name" value="WHTH_GntR"/>
    <property type="match status" value="1"/>
</dbReference>
<organism evidence="6 7">
    <name type="scientific">Microbaculum marinum</name>
    <dbReference type="NCBI Taxonomy" id="1764581"/>
    <lineage>
        <taxon>Bacteria</taxon>
        <taxon>Pseudomonadati</taxon>
        <taxon>Pseudomonadota</taxon>
        <taxon>Alphaproteobacteria</taxon>
        <taxon>Hyphomicrobiales</taxon>
        <taxon>Tepidamorphaceae</taxon>
        <taxon>Microbaculum</taxon>
    </lineage>
</organism>
<dbReference type="InterPro" id="IPR036390">
    <property type="entry name" value="WH_DNA-bd_sf"/>
</dbReference>
<gene>
    <name evidence="6" type="ORF">V3328_15825</name>
</gene>
<keyword evidence="3" id="KW-0804">Transcription</keyword>
<dbReference type="InterPro" id="IPR036388">
    <property type="entry name" value="WH-like_DNA-bd_sf"/>
</dbReference>
<reference evidence="6 7" key="1">
    <citation type="submission" date="2024-02" db="EMBL/GenBank/DDBJ databases">
        <title>Genome analysis and characterization of Microbaculum marinisediminis sp. nov., isolated from marine sediment.</title>
        <authorList>
            <person name="Du Z.-J."/>
            <person name="Ye Y.-Q."/>
            <person name="Zhang Z.-R."/>
            <person name="Yuan S.-M."/>
            <person name="Zhang X.-Y."/>
        </authorList>
    </citation>
    <scope>NUCLEOTIDE SEQUENCE [LARGE SCALE GENOMIC DNA]</scope>
    <source>
        <strain evidence="6 7">SDUM1044001</strain>
    </source>
</reference>
<dbReference type="AlphaFoldDB" id="A0AAW9RVH4"/>
<accession>A0AAW9RVH4</accession>
<dbReference type="GO" id="GO:0003677">
    <property type="term" value="F:DNA binding"/>
    <property type="evidence" value="ECO:0007669"/>
    <property type="project" value="UniProtKB-KW"/>
</dbReference>
<dbReference type="InterPro" id="IPR011711">
    <property type="entry name" value="GntR_C"/>
</dbReference>
<evidence type="ECO:0000256" key="3">
    <source>
        <dbReference type="ARBA" id="ARBA00023163"/>
    </source>
</evidence>
<dbReference type="Proteomes" id="UP001378188">
    <property type="component" value="Unassembled WGS sequence"/>
</dbReference>
<dbReference type="Gene3D" id="1.10.10.10">
    <property type="entry name" value="Winged helix-like DNA-binding domain superfamily/Winged helix DNA-binding domain"/>
    <property type="match status" value="2"/>
</dbReference>
<evidence type="ECO:0000256" key="4">
    <source>
        <dbReference type="SAM" id="MobiDB-lite"/>
    </source>
</evidence>
<evidence type="ECO:0000313" key="6">
    <source>
        <dbReference type="EMBL" id="MEJ8572959.1"/>
    </source>
</evidence>
<dbReference type="PROSITE" id="PS50949">
    <property type="entry name" value="HTH_GNTR"/>
    <property type="match status" value="1"/>
</dbReference>
<evidence type="ECO:0000256" key="2">
    <source>
        <dbReference type="ARBA" id="ARBA00023125"/>
    </source>
</evidence>
<dbReference type="PANTHER" id="PTHR43537">
    <property type="entry name" value="TRANSCRIPTIONAL REGULATOR, GNTR FAMILY"/>
    <property type="match status" value="1"/>
</dbReference>
<dbReference type="InterPro" id="IPR000524">
    <property type="entry name" value="Tscrpt_reg_HTH_GntR"/>
</dbReference>
<keyword evidence="1" id="KW-0805">Transcription regulation</keyword>
<dbReference type="RefSeq" id="WP_340330651.1">
    <property type="nucleotide sequence ID" value="NZ_JAZHOF010000006.1"/>
</dbReference>
<feature type="compositionally biased region" description="Basic and acidic residues" evidence="4">
    <location>
        <begin position="15"/>
        <end position="32"/>
    </location>
</feature>
<dbReference type="EMBL" id="JAZHOF010000006">
    <property type="protein sequence ID" value="MEJ8572959.1"/>
    <property type="molecule type" value="Genomic_DNA"/>
</dbReference>
<dbReference type="SMART" id="SM00345">
    <property type="entry name" value="HTH_GNTR"/>
    <property type="match status" value="2"/>
</dbReference>
<keyword evidence="7" id="KW-1185">Reference proteome</keyword>
<dbReference type="PANTHER" id="PTHR43537:SF45">
    <property type="entry name" value="GNTR FAMILY REGULATORY PROTEIN"/>
    <property type="match status" value="1"/>
</dbReference>
<name>A0AAW9RVH4_9HYPH</name>
<protein>
    <submittedName>
        <fullName evidence="6">GntR family transcriptional regulator</fullName>
    </submittedName>
</protein>